<keyword evidence="4" id="KW-0378">Hydrolase</keyword>
<dbReference type="PANTHER" id="PTHR12756">
    <property type="entry name" value="CYTOSOLIC CARBOXYPEPTIDASE"/>
    <property type="match status" value="1"/>
</dbReference>
<accession>G8R5T6</accession>
<dbReference type="SMART" id="SM00631">
    <property type="entry name" value="Zn_pept"/>
    <property type="match status" value="1"/>
</dbReference>
<dbReference type="STRING" id="926562.Oweho_0060"/>
<dbReference type="Gene3D" id="3.40.630.10">
    <property type="entry name" value="Zn peptidases"/>
    <property type="match status" value="1"/>
</dbReference>
<dbReference type="GO" id="GO:0004181">
    <property type="term" value="F:metallocarboxypeptidase activity"/>
    <property type="evidence" value="ECO:0007669"/>
    <property type="project" value="InterPro"/>
</dbReference>
<evidence type="ECO:0000256" key="1">
    <source>
        <dbReference type="ARBA" id="ARBA00001947"/>
    </source>
</evidence>
<dbReference type="AlphaFoldDB" id="G8R5T6"/>
<sequence length="376" mass="42870">MRISSNFDSGNIEVASIENGHAKLNLRKDTNSDFLQWFHFRAIDVLGEACKFEILNAGASTFPDGWENYEACASYDRQEWFRVPTKYENGVLTIDYTPIHNSIYFAYFTPYSYEQHQNLVHEAQLSPLCSLEVIGLSVEGRDMDMLIVGDPHVGKKAIWVIGRQHPGESMAEWFIEGLLIKLLDEDDSVSRKLLEDCCFYIIPNMNPDGSIGGNLRANAAGENLNRAWLEPDAQKSPEVFHTIAKMDEVGVDFMLDVHGDEAIPYNFVTTSEGVPGYTQQLHDFEENFKNVWMQLCPDFQDTHHYDKDKPGEANLTVCSNNINHRYKCPSFTLEMPFKDNDDLPNPVYGWSAERSILFGESFLNVLLSVIEKVHKF</sequence>
<dbReference type="OrthoDB" id="1119199at2"/>
<name>G8R5T6_OWEHD</name>
<organism evidence="4 5">
    <name type="scientific">Owenweeksia hongkongensis (strain DSM 17368 / CIP 108786 / JCM 12287 / NRRL B-23963 / UST20020801)</name>
    <dbReference type="NCBI Taxonomy" id="926562"/>
    <lineage>
        <taxon>Bacteria</taxon>
        <taxon>Pseudomonadati</taxon>
        <taxon>Bacteroidota</taxon>
        <taxon>Flavobacteriia</taxon>
        <taxon>Flavobacteriales</taxon>
        <taxon>Owenweeksiaceae</taxon>
        <taxon>Owenweeksia</taxon>
    </lineage>
</organism>
<dbReference type="InterPro" id="IPR000834">
    <property type="entry name" value="Peptidase_M14"/>
</dbReference>
<feature type="domain" description="Peptidase M14" evidence="3">
    <location>
        <begin position="109"/>
        <end position="373"/>
    </location>
</feature>
<dbReference type="Pfam" id="PF18027">
    <property type="entry name" value="Pepdidase_M14_N"/>
    <property type="match status" value="1"/>
</dbReference>
<dbReference type="InterPro" id="IPR050821">
    <property type="entry name" value="Cytosolic_carboxypeptidase"/>
</dbReference>
<protein>
    <submittedName>
        <fullName evidence="4">Putative carboxypeptidase</fullName>
    </submittedName>
</protein>
<dbReference type="SUPFAM" id="SSF53187">
    <property type="entry name" value="Zn-dependent exopeptidases"/>
    <property type="match status" value="1"/>
</dbReference>
<evidence type="ECO:0000259" key="3">
    <source>
        <dbReference type="PROSITE" id="PS52035"/>
    </source>
</evidence>
<dbReference type="Pfam" id="PF00246">
    <property type="entry name" value="Peptidase_M14"/>
    <property type="match status" value="1"/>
</dbReference>
<dbReference type="HOGENOM" id="CLU_042358_0_0_10"/>
<proteinExistence type="inferred from homology"/>
<dbReference type="Proteomes" id="UP000005631">
    <property type="component" value="Chromosome"/>
</dbReference>
<dbReference type="PROSITE" id="PS52035">
    <property type="entry name" value="PEPTIDASE_M14"/>
    <property type="match status" value="1"/>
</dbReference>
<dbReference type="RefSeq" id="WP_014200445.1">
    <property type="nucleotide sequence ID" value="NC_016599.1"/>
</dbReference>
<dbReference type="eggNOG" id="COG2866">
    <property type="taxonomic scope" value="Bacteria"/>
</dbReference>
<dbReference type="PANTHER" id="PTHR12756:SF11">
    <property type="entry name" value="CYTOSOLIC CARBOXYPEPTIDASE 1"/>
    <property type="match status" value="1"/>
</dbReference>
<dbReference type="Gene3D" id="2.60.40.3120">
    <property type="match status" value="1"/>
</dbReference>
<keyword evidence="4" id="KW-0121">Carboxypeptidase</keyword>
<dbReference type="GO" id="GO:0006508">
    <property type="term" value="P:proteolysis"/>
    <property type="evidence" value="ECO:0007669"/>
    <property type="project" value="InterPro"/>
</dbReference>
<dbReference type="CDD" id="cd06234">
    <property type="entry name" value="M14_PaCCP-like"/>
    <property type="match status" value="1"/>
</dbReference>
<dbReference type="GO" id="GO:0008270">
    <property type="term" value="F:zinc ion binding"/>
    <property type="evidence" value="ECO:0007669"/>
    <property type="project" value="InterPro"/>
</dbReference>
<keyword evidence="4" id="KW-0645">Protease</keyword>
<feature type="active site" description="Proton donor/acceptor" evidence="2">
    <location>
        <position position="334"/>
    </location>
</feature>
<comment type="cofactor">
    <cofactor evidence="1">
        <name>Zn(2+)</name>
        <dbReference type="ChEBI" id="CHEBI:29105"/>
    </cofactor>
</comment>
<gene>
    <name evidence="4" type="ordered locus">Oweho_0060</name>
</gene>
<dbReference type="EMBL" id="CP003156">
    <property type="protein sequence ID" value="AEV31084.1"/>
    <property type="molecule type" value="Genomic_DNA"/>
</dbReference>
<comment type="similarity">
    <text evidence="2">Belongs to the peptidase M14 family.</text>
</comment>
<evidence type="ECO:0000313" key="5">
    <source>
        <dbReference type="Proteomes" id="UP000005631"/>
    </source>
</evidence>
<keyword evidence="5" id="KW-1185">Reference proteome</keyword>
<dbReference type="PATRIC" id="fig|926562.3.peg.57"/>
<dbReference type="InterPro" id="IPR040626">
    <property type="entry name" value="Pepdidase_M14_N"/>
</dbReference>
<evidence type="ECO:0000313" key="4">
    <source>
        <dbReference type="EMBL" id="AEV31084.1"/>
    </source>
</evidence>
<reference evidence="4 5" key="1">
    <citation type="journal article" date="2012" name="Stand. Genomic Sci.">
        <title>Genome sequence of the orange-pigmented seawater bacterium Owenweeksia hongkongensis type strain (UST20020801(T)).</title>
        <authorList>
            <person name="Riedel T."/>
            <person name="Held B."/>
            <person name="Nolan M."/>
            <person name="Lucas S."/>
            <person name="Lapidus A."/>
            <person name="Tice H."/>
            <person name="Del Rio T.G."/>
            <person name="Cheng J.F."/>
            <person name="Han C."/>
            <person name="Tapia R."/>
            <person name="Goodwin L.A."/>
            <person name="Pitluck S."/>
            <person name="Liolios K."/>
            <person name="Mavromatis K."/>
            <person name="Pagani I."/>
            <person name="Ivanova N."/>
            <person name="Mikhailova N."/>
            <person name="Pati A."/>
            <person name="Chen A."/>
            <person name="Palaniappan K."/>
            <person name="Rohde M."/>
            <person name="Tindall B.J."/>
            <person name="Detter J.C."/>
            <person name="Goker M."/>
            <person name="Woyke T."/>
            <person name="Bristow J."/>
            <person name="Eisen J.A."/>
            <person name="Markowitz V."/>
            <person name="Hugenholtz P."/>
            <person name="Klenk H.P."/>
            <person name="Kyrpides N.C."/>
        </authorList>
    </citation>
    <scope>NUCLEOTIDE SEQUENCE</scope>
    <source>
        <strain evidence="5">DSM 17368 / JCM 12287 / NRRL B-23963</strain>
    </source>
</reference>
<evidence type="ECO:0000256" key="2">
    <source>
        <dbReference type="PROSITE-ProRule" id="PRU01379"/>
    </source>
</evidence>
<dbReference type="KEGG" id="oho:Oweho_0060"/>